<keyword evidence="2" id="KW-1185">Reference proteome</keyword>
<reference evidence="1 2" key="1">
    <citation type="submission" date="2021-03" db="EMBL/GenBank/DDBJ databases">
        <title>Genomic Encyclopedia of Type Strains, Phase IV (KMG-IV): sequencing the most valuable type-strain genomes for metagenomic binning, comparative biology and taxonomic classification.</title>
        <authorList>
            <person name="Goeker M."/>
        </authorList>
    </citation>
    <scope>NUCLEOTIDE SEQUENCE [LARGE SCALE GENOMIC DNA]</scope>
    <source>
        <strain evidence="1 2">DSM 26675</strain>
    </source>
</reference>
<evidence type="ECO:0000313" key="2">
    <source>
        <dbReference type="Proteomes" id="UP001519293"/>
    </source>
</evidence>
<accession>A0ABS4RJR2</accession>
<proteinExistence type="predicted"/>
<evidence type="ECO:0000313" key="1">
    <source>
        <dbReference type="EMBL" id="MBP2243136.1"/>
    </source>
</evidence>
<dbReference type="Proteomes" id="UP001519293">
    <property type="component" value="Unassembled WGS sequence"/>
</dbReference>
<name>A0ABS4RJR2_9BACI</name>
<dbReference type="EMBL" id="JAGIKZ010000035">
    <property type="protein sequence ID" value="MBP2243136.1"/>
    <property type="molecule type" value="Genomic_DNA"/>
</dbReference>
<comment type="caution">
    <text evidence="1">The sequence shown here is derived from an EMBL/GenBank/DDBJ whole genome shotgun (WGS) entry which is preliminary data.</text>
</comment>
<gene>
    <name evidence="1" type="ORF">J2Z40_003724</name>
</gene>
<organism evidence="1 2">
    <name type="scientific">Cytobacillus eiseniae</name>
    <dbReference type="NCBI Taxonomy" id="762947"/>
    <lineage>
        <taxon>Bacteria</taxon>
        <taxon>Bacillati</taxon>
        <taxon>Bacillota</taxon>
        <taxon>Bacilli</taxon>
        <taxon>Bacillales</taxon>
        <taxon>Bacillaceae</taxon>
        <taxon>Cytobacillus</taxon>
    </lineage>
</organism>
<sequence>MRNNPHCDKLDLPFPSHPRTEFILFLDEKATKRSAVVTPAFSTLANKEYTTTILTNTDYEISNDELLSTIDNIANKEI</sequence>
<protein>
    <submittedName>
        <fullName evidence="1">Uncharacterized protein</fullName>
    </submittedName>
</protein>